<organism evidence="1 2">
    <name type="scientific">Armillaria ostoyae</name>
    <name type="common">Armillaria root rot fungus</name>
    <dbReference type="NCBI Taxonomy" id="47428"/>
    <lineage>
        <taxon>Eukaryota</taxon>
        <taxon>Fungi</taxon>
        <taxon>Dikarya</taxon>
        <taxon>Basidiomycota</taxon>
        <taxon>Agaricomycotina</taxon>
        <taxon>Agaricomycetes</taxon>
        <taxon>Agaricomycetidae</taxon>
        <taxon>Agaricales</taxon>
        <taxon>Marasmiineae</taxon>
        <taxon>Physalacriaceae</taxon>
        <taxon>Armillaria</taxon>
    </lineage>
</organism>
<dbReference type="InterPro" id="IPR032675">
    <property type="entry name" value="LRR_dom_sf"/>
</dbReference>
<keyword evidence="2" id="KW-1185">Reference proteome</keyword>
<dbReference type="Gene3D" id="3.80.10.10">
    <property type="entry name" value="Ribonuclease Inhibitor"/>
    <property type="match status" value="1"/>
</dbReference>
<accession>A0A284RUB3</accession>
<name>A0A284RUB3_ARMOS</name>
<dbReference type="SUPFAM" id="SSF52047">
    <property type="entry name" value="RNI-like"/>
    <property type="match status" value="1"/>
</dbReference>
<evidence type="ECO:0000313" key="1">
    <source>
        <dbReference type="EMBL" id="SJL12351.1"/>
    </source>
</evidence>
<proteinExistence type="predicted"/>
<reference evidence="2" key="1">
    <citation type="journal article" date="2017" name="Nat. Ecol. Evol.">
        <title>Genome expansion and lineage-specific genetic innovations in the forest pathogenic fungi Armillaria.</title>
        <authorList>
            <person name="Sipos G."/>
            <person name="Prasanna A.N."/>
            <person name="Walter M.C."/>
            <person name="O'Connor E."/>
            <person name="Balint B."/>
            <person name="Krizsan K."/>
            <person name="Kiss B."/>
            <person name="Hess J."/>
            <person name="Varga T."/>
            <person name="Slot J."/>
            <person name="Riley R."/>
            <person name="Boka B."/>
            <person name="Rigling D."/>
            <person name="Barry K."/>
            <person name="Lee J."/>
            <person name="Mihaltcheva S."/>
            <person name="LaButti K."/>
            <person name="Lipzen A."/>
            <person name="Waldron R."/>
            <person name="Moloney N.M."/>
            <person name="Sperisen C."/>
            <person name="Kredics L."/>
            <person name="Vagvoelgyi C."/>
            <person name="Patrignani A."/>
            <person name="Fitzpatrick D."/>
            <person name="Nagy I."/>
            <person name="Doyle S."/>
            <person name="Anderson J.B."/>
            <person name="Grigoriev I.V."/>
            <person name="Gueldener U."/>
            <person name="Muensterkoetter M."/>
            <person name="Nagy L.G."/>
        </authorList>
    </citation>
    <scope>NUCLEOTIDE SEQUENCE [LARGE SCALE GENOMIC DNA]</scope>
    <source>
        <strain evidence="2">C18/9</strain>
    </source>
</reference>
<evidence type="ECO:0008006" key="3">
    <source>
        <dbReference type="Google" id="ProtNLM"/>
    </source>
</evidence>
<dbReference type="OMA" id="VEQNTVH"/>
<dbReference type="EMBL" id="FUEG01000016">
    <property type="protein sequence ID" value="SJL12351.1"/>
    <property type="molecule type" value="Genomic_DNA"/>
</dbReference>
<dbReference type="Proteomes" id="UP000219338">
    <property type="component" value="Unassembled WGS sequence"/>
</dbReference>
<sequence>MLWTSILASVDYRGASIPLLYVTKLFKQRSGARLLNLQMSVELGGVEKGFNHNDVQRRLQCAVNSLFYSPDTLNLQGLKRIGIDSRTVPLWNVLRKDIYPEFPELEHLEFSGDVEFSGEHPIKVFEYAPKLRTLALNAFRGTFFSLPSKQITTIYFANVLSFRLVLKDSLPSFHRAGSMPHLKSLELVDIDCTMSSEFDDRMNTICALSKYVLKSPLLTELTLTTLTIGPPEMLSLLHAVTQLRRLSIVEQIEACIRVISPQFIGQLANPEMLPELEHLQLVWSGEVDEGAVLDMLEKRALKSVVVGIRKGGELRPDTMSRVDTLRGRGTQVTLW</sequence>
<protein>
    <recommendedName>
        <fullName evidence="3">F-box domain-containing protein</fullName>
    </recommendedName>
</protein>
<dbReference type="AlphaFoldDB" id="A0A284RUB3"/>
<dbReference type="OrthoDB" id="3365698at2759"/>
<gene>
    <name evidence="1" type="ORF">ARMOST_15776</name>
</gene>
<evidence type="ECO:0000313" key="2">
    <source>
        <dbReference type="Proteomes" id="UP000219338"/>
    </source>
</evidence>